<dbReference type="STRING" id="1527.SAMN04489757_12928"/>
<reference evidence="4 5" key="1">
    <citation type="submission" date="2016-10" db="EMBL/GenBank/DDBJ databases">
        <authorList>
            <person name="de Groot N.N."/>
        </authorList>
    </citation>
    <scope>NUCLEOTIDE SEQUENCE [LARGE SCALE GENOMIC DNA]</scope>
    <source>
        <strain evidence="4 5">DSM 1283</strain>
    </source>
</reference>
<dbReference type="InterPro" id="IPR013610">
    <property type="entry name" value="ArdC_N"/>
</dbReference>
<accession>A0A1I5HG81</accession>
<evidence type="ECO:0000313" key="5">
    <source>
        <dbReference type="Proteomes" id="UP000198806"/>
    </source>
</evidence>
<dbReference type="Pfam" id="PF08401">
    <property type="entry name" value="ArdcN"/>
    <property type="match status" value="1"/>
</dbReference>
<name>A0A1I5HG81_9FIRM</name>
<evidence type="ECO:0000313" key="4">
    <source>
        <dbReference type="EMBL" id="SFO47040.1"/>
    </source>
</evidence>
<sequence length="411" mass="45736">MADFDKSKFDPKAAAEACKAEMDEITTKLEKGVKDIFTSDGYRDYLNFCAKLPRYSVNNQILIMLQKPDATMCQSFTGWKDMNRFVRKGEKGIRILAPSPYKMQKEQDKTDPSGKPILDKDGEPVKETVEITVNAFKPVSTFDVSQTEGDPIPALGTTELTGSVEGYNALFDAIKEVVPVPITFEEIPSGAKGYFHLEENRIAIQEGMSEAQTVKTAIHEAAHQALHSKDAMDASGDKKSKNQKETEAESVAYVVCQHYGIDTSDYSFAYVATWSADKEVPELKASLDTIRKTASDMIVKIDEKLQARDSVKEVEEFIAAHGDELPFDNPEAGQPIGFIKIEPPVDFGSYQTDKKIEITMEQPEAEKPEKAQEEKSAKKTSVKEKLKAEKAKSQKTKSPKKDPKKDLQEAI</sequence>
<dbReference type="EMBL" id="FOWD01000029">
    <property type="protein sequence ID" value="SFO47040.1"/>
    <property type="molecule type" value="Genomic_DNA"/>
</dbReference>
<feature type="compositionally biased region" description="Basic and acidic residues" evidence="1">
    <location>
        <begin position="399"/>
        <end position="411"/>
    </location>
</feature>
<proteinExistence type="predicted"/>
<gene>
    <name evidence="4" type="ORF">SAMN04489757_12928</name>
</gene>
<dbReference type="RefSeq" id="WP_091687638.1">
    <property type="nucleotide sequence ID" value="NZ_BAABFM010000010.1"/>
</dbReference>
<feature type="domain" description="N-terminal" evidence="3">
    <location>
        <begin position="22"/>
        <end position="117"/>
    </location>
</feature>
<feature type="region of interest" description="Disordered" evidence="1">
    <location>
        <begin position="101"/>
        <end position="122"/>
    </location>
</feature>
<dbReference type="GO" id="GO:0003697">
    <property type="term" value="F:single-stranded DNA binding"/>
    <property type="evidence" value="ECO:0007669"/>
    <property type="project" value="InterPro"/>
</dbReference>
<dbReference type="Gene3D" id="1.10.10.2910">
    <property type="match status" value="1"/>
</dbReference>
<keyword evidence="5" id="KW-1185">Reference proteome</keyword>
<dbReference type="Proteomes" id="UP000198806">
    <property type="component" value="Unassembled WGS sequence"/>
</dbReference>
<feature type="domain" description="IrrE N-terminal-like" evidence="2">
    <location>
        <begin position="180"/>
        <end position="254"/>
    </location>
</feature>
<organism evidence="4 5">
    <name type="scientific">Anaerocolumna aminovalerica</name>
    <dbReference type="NCBI Taxonomy" id="1527"/>
    <lineage>
        <taxon>Bacteria</taxon>
        <taxon>Bacillati</taxon>
        <taxon>Bacillota</taxon>
        <taxon>Clostridia</taxon>
        <taxon>Lachnospirales</taxon>
        <taxon>Lachnospiraceae</taxon>
        <taxon>Anaerocolumna</taxon>
    </lineage>
</organism>
<dbReference type="AlphaFoldDB" id="A0A1I5HG81"/>
<feature type="compositionally biased region" description="Basic and acidic residues" evidence="1">
    <location>
        <begin position="356"/>
        <end position="392"/>
    </location>
</feature>
<evidence type="ECO:0000259" key="2">
    <source>
        <dbReference type="Pfam" id="PF06114"/>
    </source>
</evidence>
<dbReference type="OrthoDB" id="9803716at2"/>
<feature type="region of interest" description="Disordered" evidence="1">
    <location>
        <begin position="356"/>
        <end position="411"/>
    </location>
</feature>
<dbReference type="Pfam" id="PF06114">
    <property type="entry name" value="Peptidase_M78"/>
    <property type="match status" value="1"/>
</dbReference>
<evidence type="ECO:0000259" key="3">
    <source>
        <dbReference type="Pfam" id="PF08401"/>
    </source>
</evidence>
<protein>
    <submittedName>
        <fullName evidence="4">Uncharacterized protein</fullName>
    </submittedName>
</protein>
<evidence type="ECO:0000256" key="1">
    <source>
        <dbReference type="SAM" id="MobiDB-lite"/>
    </source>
</evidence>
<dbReference type="InterPro" id="IPR010359">
    <property type="entry name" value="IrrE_HExxH"/>
</dbReference>
<feature type="compositionally biased region" description="Basic and acidic residues" evidence="1">
    <location>
        <begin position="103"/>
        <end position="122"/>
    </location>
</feature>